<proteinExistence type="predicted"/>
<reference evidence="2" key="1">
    <citation type="submission" date="2023-03" db="EMBL/GenBank/DDBJ databases">
        <title>Actinorhabdospora filicis NBRC 111898.</title>
        <authorList>
            <person name="Ichikawa N."/>
            <person name="Sato H."/>
            <person name="Tonouchi N."/>
        </authorList>
    </citation>
    <scope>NUCLEOTIDE SEQUENCE</scope>
    <source>
        <strain evidence="2">NBRC 111898</strain>
    </source>
</reference>
<feature type="region of interest" description="Disordered" evidence="1">
    <location>
        <begin position="76"/>
        <end position="99"/>
    </location>
</feature>
<evidence type="ECO:0000313" key="3">
    <source>
        <dbReference type="Proteomes" id="UP001165079"/>
    </source>
</evidence>
<feature type="compositionally biased region" description="Basic and acidic residues" evidence="1">
    <location>
        <begin position="9"/>
        <end position="31"/>
    </location>
</feature>
<name>A0A9W6W9W8_9ACTN</name>
<keyword evidence="3" id="KW-1185">Reference proteome</keyword>
<evidence type="ECO:0000313" key="2">
    <source>
        <dbReference type="EMBL" id="GLZ79069.1"/>
    </source>
</evidence>
<sequence length="99" mass="10859">MNRPKALPRRRDASCEVPDPEVRSGAARDGEAFGVRANRRPPGYPARDPGCPRTRGPYDPGVALFPYEKPCRAVSPAVSRSRRRCRGASGRDRRAAGSR</sequence>
<gene>
    <name evidence="2" type="ORF">Afil01_38760</name>
</gene>
<feature type="compositionally biased region" description="Basic and acidic residues" evidence="1">
    <location>
        <begin position="89"/>
        <end position="99"/>
    </location>
</feature>
<comment type="caution">
    <text evidence="2">The sequence shown here is derived from an EMBL/GenBank/DDBJ whole genome shotgun (WGS) entry which is preliminary data.</text>
</comment>
<dbReference type="Proteomes" id="UP001165079">
    <property type="component" value="Unassembled WGS sequence"/>
</dbReference>
<dbReference type="EMBL" id="BSTX01000002">
    <property type="protein sequence ID" value="GLZ79069.1"/>
    <property type="molecule type" value="Genomic_DNA"/>
</dbReference>
<dbReference type="AlphaFoldDB" id="A0A9W6W9W8"/>
<feature type="region of interest" description="Disordered" evidence="1">
    <location>
        <begin position="1"/>
        <end position="57"/>
    </location>
</feature>
<accession>A0A9W6W9W8</accession>
<organism evidence="2 3">
    <name type="scientific">Actinorhabdospora filicis</name>
    <dbReference type="NCBI Taxonomy" id="1785913"/>
    <lineage>
        <taxon>Bacteria</taxon>
        <taxon>Bacillati</taxon>
        <taxon>Actinomycetota</taxon>
        <taxon>Actinomycetes</taxon>
        <taxon>Micromonosporales</taxon>
        <taxon>Micromonosporaceae</taxon>
        <taxon>Actinorhabdospora</taxon>
    </lineage>
</organism>
<evidence type="ECO:0000256" key="1">
    <source>
        <dbReference type="SAM" id="MobiDB-lite"/>
    </source>
</evidence>
<protein>
    <submittedName>
        <fullName evidence="2">Uncharacterized protein</fullName>
    </submittedName>
</protein>